<sequence>MVNASAIVAVVCVLLGSNTSFGFAPGFSTLTVRPGHTFGEALSASAGDDQGGDEGSKDEGSEDDATCGKKTKFVDDGTRAGPETLTDRFKYSVNALMGNYDPEEGEDSEEAVADTFAIADALVKEKGGWPAVFDFVAVGSGEEFESNCVVAVKEVIPKGASFTHEVKNVGTKFTRVSFSRKVEDAKTLSSIYRALDQVPNIKFKY</sequence>
<evidence type="ECO:0000256" key="2">
    <source>
        <dbReference type="SAM" id="SignalP"/>
    </source>
</evidence>
<dbReference type="Proteomes" id="UP001165160">
    <property type="component" value="Unassembled WGS sequence"/>
</dbReference>
<proteinExistence type="predicted"/>
<organism evidence="3 4">
    <name type="scientific">Triparma verrucosa</name>
    <dbReference type="NCBI Taxonomy" id="1606542"/>
    <lineage>
        <taxon>Eukaryota</taxon>
        <taxon>Sar</taxon>
        <taxon>Stramenopiles</taxon>
        <taxon>Ochrophyta</taxon>
        <taxon>Bolidophyceae</taxon>
        <taxon>Parmales</taxon>
        <taxon>Triparmaceae</taxon>
        <taxon>Triparma</taxon>
    </lineage>
</organism>
<keyword evidence="2" id="KW-0732">Signal</keyword>
<feature type="region of interest" description="Disordered" evidence="1">
    <location>
        <begin position="41"/>
        <end position="79"/>
    </location>
</feature>
<feature type="chain" id="PRO_5040731413" evidence="2">
    <location>
        <begin position="23"/>
        <end position="205"/>
    </location>
</feature>
<dbReference type="EMBL" id="BRXX01000135">
    <property type="protein sequence ID" value="GMH93109.1"/>
    <property type="molecule type" value="Genomic_DNA"/>
</dbReference>
<protein>
    <submittedName>
        <fullName evidence="3">Uncharacterized protein</fullName>
    </submittedName>
</protein>
<evidence type="ECO:0000313" key="4">
    <source>
        <dbReference type="Proteomes" id="UP001165160"/>
    </source>
</evidence>
<evidence type="ECO:0000256" key="1">
    <source>
        <dbReference type="SAM" id="MobiDB-lite"/>
    </source>
</evidence>
<dbReference type="Gene3D" id="3.30.70.260">
    <property type="match status" value="1"/>
</dbReference>
<dbReference type="InterPro" id="IPR007454">
    <property type="entry name" value="UPF0250_YbeD-like"/>
</dbReference>
<dbReference type="AlphaFoldDB" id="A0A9W7EUG5"/>
<feature type="signal peptide" evidence="2">
    <location>
        <begin position="1"/>
        <end position="22"/>
    </location>
</feature>
<name>A0A9W7EUG5_9STRA</name>
<evidence type="ECO:0000313" key="3">
    <source>
        <dbReference type="EMBL" id="GMH93109.1"/>
    </source>
</evidence>
<dbReference type="Pfam" id="PF04359">
    <property type="entry name" value="DUF493"/>
    <property type="match status" value="1"/>
</dbReference>
<keyword evidence="4" id="KW-1185">Reference proteome</keyword>
<reference evidence="4" key="1">
    <citation type="journal article" date="2023" name="Commun. Biol.">
        <title>Genome analysis of Parmales, the sister group of diatoms, reveals the evolutionary specialization of diatoms from phago-mixotrophs to photoautotrophs.</title>
        <authorList>
            <person name="Ban H."/>
            <person name="Sato S."/>
            <person name="Yoshikawa S."/>
            <person name="Yamada K."/>
            <person name="Nakamura Y."/>
            <person name="Ichinomiya M."/>
            <person name="Sato N."/>
            <person name="Blanc-Mathieu R."/>
            <person name="Endo H."/>
            <person name="Kuwata A."/>
            <person name="Ogata H."/>
        </authorList>
    </citation>
    <scope>NUCLEOTIDE SEQUENCE [LARGE SCALE GENOMIC DNA]</scope>
    <source>
        <strain evidence="4">NIES 3699</strain>
    </source>
</reference>
<comment type="caution">
    <text evidence="3">The sequence shown here is derived from an EMBL/GenBank/DDBJ whole genome shotgun (WGS) entry which is preliminary data.</text>
</comment>
<accession>A0A9W7EUG5</accession>
<gene>
    <name evidence="3" type="ORF">TrVE_jg8477</name>
</gene>